<keyword evidence="12" id="KW-0813">Transport</keyword>
<accession>A0A0P0Z2H1</accession>
<proteinExistence type="inferred from homology"/>
<keyword evidence="3" id="KW-0997">Cell inner membrane</keyword>
<comment type="activity regulation">
    <text evidence="12">Na(+) is not transported, but it plays an essential structural role and its presence is essential for fluoride channel function.</text>
</comment>
<keyword evidence="7 12" id="KW-0406">Ion transport</keyword>
<dbReference type="GO" id="GO:0062054">
    <property type="term" value="F:fluoride channel activity"/>
    <property type="evidence" value="ECO:0007669"/>
    <property type="project" value="UniProtKB-UniRule"/>
</dbReference>
<dbReference type="GO" id="GO:0005886">
    <property type="term" value="C:plasma membrane"/>
    <property type="evidence" value="ECO:0007669"/>
    <property type="project" value="UniProtKB-SubCell"/>
</dbReference>
<evidence type="ECO:0000256" key="3">
    <source>
        <dbReference type="ARBA" id="ARBA00022519"/>
    </source>
</evidence>
<keyword evidence="4 12" id="KW-0812">Transmembrane</keyword>
<comment type="catalytic activity">
    <reaction evidence="11">
        <text>fluoride(in) = fluoride(out)</text>
        <dbReference type="Rhea" id="RHEA:76159"/>
        <dbReference type="ChEBI" id="CHEBI:17051"/>
    </reaction>
    <physiologicalReaction direction="left-to-right" evidence="11">
        <dbReference type="Rhea" id="RHEA:76160"/>
    </physiologicalReaction>
</comment>
<dbReference type="NCBIfam" id="NF010791">
    <property type="entry name" value="PRK14195.1"/>
    <property type="match status" value="1"/>
</dbReference>
<organism evidence="13">
    <name type="scientific">Aureimonas frigidaquae</name>
    <dbReference type="NCBI Taxonomy" id="424757"/>
    <lineage>
        <taxon>Bacteria</taxon>
        <taxon>Pseudomonadati</taxon>
        <taxon>Pseudomonadota</taxon>
        <taxon>Alphaproteobacteria</taxon>
        <taxon>Hyphomicrobiales</taxon>
        <taxon>Aurantimonadaceae</taxon>
        <taxon>Aureimonas</taxon>
    </lineage>
</organism>
<evidence type="ECO:0000256" key="5">
    <source>
        <dbReference type="ARBA" id="ARBA00022989"/>
    </source>
</evidence>
<comment type="function">
    <text evidence="12">Fluoride-specific ion channel. Important for reducing fluoride concentration in the cell, thus reducing its toxicity.</text>
</comment>
<dbReference type="PANTHER" id="PTHR28259:SF1">
    <property type="entry name" value="FLUORIDE EXPORT PROTEIN 1-RELATED"/>
    <property type="match status" value="1"/>
</dbReference>
<evidence type="ECO:0000256" key="2">
    <source>
        <dbReference type="ARBA" id="ARBA00022475"/>
    </source>
</evidence>
<sequence length="125" mass="13234">MLNIALVAAGGAAGSVLRYLCILAAGSYFGPQFPIGTVFVNVTGSFLIGLFVELIARHGAAPDMLRLLLVTGFLGGFTTFSTFSLDFAVLWERGQLWLACLYLIASTVVGILALFAGLWAGRTWG</sequence>
<evidence type="ECO:0000256" key="4">
    <source>
        <dbReference type="ARBA" id="ARBA00022692"/>
    </source>
</evidence>
<evidence type="ECO:0000313" key="13">
    <source>
        <dbReference type="EMBL" id="BAT28069.1"/>
    </source>
</evidence>
<dbReference type="EMBL" id="LC066377">
    <property type="protein sequence ID" value="BAT28069.1"/>
    <property type="molecule type" value="Genomic_DNA"/>
</dbReference>
<dbReference type="PANTHER" id="PTHR28259">
    <property type="entry name" value="FLUORIDE EXPORT PROTEIN 1-RELATED"/>
    <property type="match status" value="1"/>
</dbReference>
<keyword evidence="6 12" id="KW-0915">Sodium</keyword>
<dbReference type="Pfam" id="PF02537">
    <property type="entry name" value="CRCB"/>
    <property type="match status" value="1"/>
</dbReference>
<evidence type="ECO:0000256" key="7">
    <source>
        <dbReference type="ARBA" id="ARBA00023065"/>
    </source>
</evidence>
<evidence type="ECO:0000256" key="6">
    <source>
        <dbReference type="ARBA" id="ARBA00023053"/>
    </source>
</evidence>
<keyword evidence="12" id="KW-0479">Metal-binding</keyword>
<dbReference type="GO" id="GO:0046872">
    <property type="term" value="F:metal ion binding"/>
    <property type="evidence" value="ECO:0007669"/>
    <property type="project" value="UniProtKB-KW"/>
</dbReference>
<dbReference type="NCBIfam" id="TIGR00494">
    <property type="entry name" value="crcB"/>
    <property type="match status" value="1"/>
</dbReference>
<feature type="binding site" evidence="12">
    <location>
        <position position="78"/>
    </location>
    <ligand>
        <name>Na(+)</name>
        <dbReference type="ChEBI" id="CHEBI:29101"/>
        <note>structural</note>
    </ligand>
</feature>
<comment type="similarity">
    <text evidence="10 12">Belongs to the fluoride channel Fluc/FEX (TC 1.A.43) family.</text>
</comment>
<dbReference type="OrthoDB" id="9806299at2"/>
<keyword evidence="5 12" id="KW-1133">Transmembrane helix</keyword>
<keyword evidence="9 12" id="KW-0407">Ion channel</keyword>
<feature type="transmembrane region" description="Helical" evidence="12">
    <location>
        <begin position="96"/>
        <end position="120"/>
    </location>
</feature>
<name>A0A0P0Z2H1_9HYPH</name>
<evidence type="ECO:0000256" key="11">
    <source>
        <dbReference type="ARBA" id="ARBA00035585"/>
    </source>
</evidence>
<gene>
    <name evidence="12" type="primary">fluC</name>
    <name evidence="12" type="synonym">crcB</name>
</gene>
<comment type="subcellular location">
    <subcellularLocation>
        <location evidence="1 12">Cell membrane</location>
        <topology evidence="1 12">Multi-pass membrane protein</topology>
    </subcellularLocation>
</comment>
<evidence type="ECO:0000256" key="10">
    <source>
        <dbReference type="ARBA" id="ARBA00035120"/>
    </source>
</evidence>
<evidence type="ECO:0000256" key="9">
    <source>
        <dbReference type="ARBA" id="ARBA00023303"/>
    </source>
</evidence>
<protein>
    <recommendedName>
        <fullName evidence="12">Fluoride-specific ion channel FluC</fullName>
    </recommendedName>
</protein>
<evidence type="ECO:0000256" key="12">
    <source>
        <dbReference type="HAMAP-Rule" id="MF_00454"/>
    </source>
</evidence>
<dbReference type="RefSeq" id="WP_062226434.1">
    <property type="nucleotide sequence ID" value="NZ_BBWR01000002.1"/>
</dbReference>
<keyword evidence="2 12" id="KW-1003">Cell membrane</keyword>
<evidence type="ECO:0000256" key="8">
    <source>
        <dbReference type="ARBA" id="ARBA00023136"/>
    </source>
</evidence>
<dbReference type="GO" id="GO:0140114">
    <property type="term" value="P:cellular detoxification of fluoride"/>
    <property type="evidence" value="ECO:0007669"/>
    <property type="project" value="UniProtKB-UniRule"/>
</dbReference>
<reference evidence="13" key="1">
    <citation type="journal article" date="2015" name="Proc. Natl. Acad. Sci. U.S.A.">
        <title>Bacterial clade with the ribosomal RNA operon on a small plasmid rather than the chromosome.</title>
        <authorList>
            <person name="Anda M."/>
            <person name="Ohtsubo Y."/>
            <person name="Okubo T."/>
            <person name="Sugawara M."/>
            <person name="Nagata Y."/>
            <person name="Tsuda M."/>
            <person name="Minamisawa K."/>
            <person name="Mitsui H."/>
        </authorList>
    </citation>
    <scope>NUCLEOTIDE SEQUENCE</scope>
    <source>
        <strain evidence="13">JCM 14755</strain>
    </source>
</reference>
<dbReference type="AlphaFoldDB" id="A0A0P0Z2H1"/>
<feature type="binding site" evidence="12">
    <location>
        <position position="75"/>
    </location>
    <ligand>
        <name>Na(+)</name>
        <dbReference type="ChEBI" id="CHEBI:29101"/>
        <note>structural</note>
    </ligand>
</feature>
<dbReference type="HAMAP" id="MF_00454">
    <property type="entry name" value="FluC"/>
    <property type="match status" value="1"/>
</dbReference>
<keyword evidence="8 12" id="KW-0472">Membrane</keyword>
<feature type="transmembrane region" description="Helical" evidence="12">
    <location>
        <begin position="67"/>
        <end position="90"/>
    </location>
</feature>
<feature type="transmembrane region" description="Helical" evidence="12">
    <location>
        <begin position="34"/>
        <end position="55"/>
    </location>
</feature>
<evidence type="ECO:0000256" key="1">
    <source>
        <dbReference type="ARBA" id="ARBA00004651"/>
    </source>
</evidence>
<dbReference type="InterPro" id="IPR003691">
    <property type="entry name" value="FluC"/>
</dbReference>